<evidence type="ECO:0000256" key="1">
    <source>
        <dbReference type="SAM" id="Phobius"/>
    </source>
</evidence>
<keyword evidence="4" id="KW-1185">Reference proteome</keyword>
<organism evidence="3 4">
    <name type="scientific">Hyaloscypha bicolor E</name>
    <dbReference type="NCBI Taxonomy" id="1095630"/>
    <lineage>
        <taxon>Eukaryota</taxon>
        <taxon>Fungi</taxon>
        <taxon>Dikarya</taxon>
        <taxon>Ascomycota</taxon>
        <taxon>Pezizomycotina</taxon>
        <taxon>Leotiomycetes</taxon>
        <taxon>Helotiales</taxon>
        <taxon>Hyaloscyphaceae</taxon>
        <taxon>Hyaloscypha</taxon>
        <taxon>Hyaloscypha bicolor</taxon>
    </lineage>
</organism>
<dbReference type="EMBL" id="KZ613912">
    <property type="protein sequence ID" value="PMD52228.1"/>
    <property type="molecule type" value="Genomic_DNA"/>
</dbReference>
<keyword evidence="1" id="KW-0472">Membrane</keyword>
<dbReference type="Pfam" id="PF20237">
    <property type="entry name" value="DUF6594"/>
    <property type="match status" value="1"/>
</dbReference>
<evidence type="ECO:0000313" key="4">
    <source>
        <dbReference type="Proteomes" id="UP000235371"/>
    </source>
</evidence>
<protein>
    <recommendedName>
        <fullName evidence="2">DUF6594 domain-containing protein</fullName>
    </recommendedName>
</protein>
<keyword evidence="1" id="KW-1133">Transmembrane helix</keyword>
<dbReference type="InterPro" id="IPR046529">
    <property type="entry name" value="DUF6594"/>
</dbReference>
<dbReference type="GeneID" id="36595637"/>
<reference evidence="3 4" key="1">
    <citation type="submission" date="2016-04" db="EMBL/GenBank/DDBJ databases">
        <title>A degradative enzymes factory behind the ericoid mycorrhizal symbiosis.</title>
        <authorList>
            <consortium name="DOE Joint Genome Institute"/>
            <person name="Martino E."/>
            <person name="Morin E."/>
            <person name="Grelet G."/>
            <person name="Kuo A."/>
            <person name="Kohler A."/>
            <person name="Daghino S."/>
            <person name="Barry K."/>
            <person name="Choi C."/>
            <person name="Cichocki N."/>
            <person name="Clum A."/>
            <person name="Copeland A."/>
            <person name="Hainaut M."/>
            <person name="Haridas S."/>
            <person name="Labutti K."/>
            <person name="Lindquist E."/>
            <person name="Lipzen A."/>
            <person name="Khouja H.-R."/>
            <person name="Murat C."/>
            <person name="Ohm R."/>
            <person name="Olson A."/>
            <person name="Spatafora J."/>
            <person name="Veneault-Fourrey C."/>
            <person name="Henrissat B."/>
            <person name="Grigoriev I."/>
            <person name="Martin F."/>
            <person name="Perotto S."/>
        </authorList>
    </citation>
    <scope>NUCLEOTIDE SEQUENCE [LARGE SCALE GENOMIC DNA]</scope>
    <source>
        <strain evidence="3 4">E</strain>
    </source>
</reference>
<feature type="transmembrane region" description="Helical" evidence="1">
    <location>
        <begin position="244"/>
        <end position="264"/>
    </location>
</feature>
<dbReference type="RefSeq" id="XP_024729132.1">
    <property type="nucleotide sequence ID" value="XM_024887561.1"/>
</dbReference>
<feature type="domain" description="DUF6594" evidence="2">
    <location>
        <begin position="23"/>
        <end position="308"/>
    </location>
</feature>
<accession>A0A2J6SN94</accession>
<name>A0A2J6SN94_9HELO</name>
<proteinExistence type="predicted"/>
<dbReference type="PANTHER" id="PTHR34502">
    <property type="entry name" value="DUF6594 DOMAIN-CONTAINING PROTEIN-RELATED"/>
    <property type="match status" value="1"/>
</dbReference>
<dbReference type="PANTHER" id="PTHR34502:SF4">
    <property type="entry name" value="DUF6594 DOMAIN-CONTAINING PROTEIN"/>
    <property type="match status" value="1"/>
</dbReference>
<evidence type="ECO:0000259" key="2">
    <source>
        <dbReference type="Pfam" id="PF20237"/>
    </source>
</evidence>
<dbReference type="OrthoDB" id="3533814at2759"/>
<evidence type="ECO:0000313" key="3">
    <source>
        <dbReference type="EMBL" id="PMD52228.1"/>
    </source>
</evidence>
<feature type="transmembrane region" description="Helical" evidence="1">
    <location>
        <begin position="271"/>
        <end position="290"/>
    </location>
</feature>
<dbReference type="AlphaFoldDB" id="A0A2J6SN94"/>
<keyword evidence="1" id="KW-0812">Transmembrane</keyword>
<dbReference type="InParanoid" id="A0A2J6SN94"/>
<feature type="transmembrane region" description="Helical" evidence="1">
    <location>
        <begin position="296"/>
        <end position="315"/>
    </location>
</feature>
<dbReference type="STRING" id="1095630.A0A2J6SN94"/>
<sequence length="317" mass="35705">MSRASTEPDIESQPTAQEYLDGFPDVSEYIGSDRELALFRRFDVLGARNLLYLQARLLVLEEVLKQYDEEDKDFIRRNCKINAEKEIIPSEAALEALQITKDWTTFVSRAEKDIRDDDFSKNGRAKDHYRKRLDTVLEIQTVLKQYQEALILHNKVLQLDSPGSRALEVFKAWFNRKKPFAGKGNKLMENDDIAALGPSQGQDRLSKTLQKRVGWMFQEKRPVPPSWGEMVYFSEKHLTRAVQILSVLFSALALTSAIIALHYIGPTGWRFGALGGFLLTFALAVGTLTNATTPEMFAATAAFAAVLVVFIATGLPK</sequence>
<gene>
    <name evidence="3" type="ORF">K444DRAFT_669840</name>
</gene>
<dbReference type="Proteomes" id="UP000235371">
    <property type="component" value="Unassembled WGS sequence"/>
</dbReference>